<dbReference type="PANTHER" id="PTHR48100">
    <property type="entry name" value="BROAD-SPECIFICITY PHOSPHATASE YOR283W-RELATED"/>
    <property type="match status" value="1"/>
</dbReference>
<dbReference type="RefSeq" id="WP_213943388.1">
    <property type="nucleotide sequence ID" value="NZ_JAHBGI010000004.1"/>
</dbReference>
<proteinExistence type="predicted"/>
<evidence type="ECO:0000313" key="2">
    <source>
        <dbReference type="Proteomes" id="UP001319104"/>
    </source>
</evidence>
<dbReference type="AlphaFoldDB" id="A0AAP2G2Y4"/>
<dbReference type="Pfam" id="PF00300">
    <property type="entry name" value="His_Phos_1"/>
    <property type="match status" value="1"/>
</dbReference>
<organism evidence="1 2">
    <name type="scientific">Litoribacter ruber</name>
    <dbReference type="NCBI Taxonomy" id="702568"/>
    <lineage>
        <taxon>Bacteria</taxon>
        <taxon>Pseudomonadati</taxon>
        <taxon>Bacteroidota</taxon>
        <taxon>Cytophagia</taxon>
        <taxon>Cytophagales</taxon>
        <taxon>Cyclobacteriaceae</taxon>
        <taxon>Litoribacter</taxon>
    </lineage>
</organism>
<comment type="caution">
    <text evidence="1">The sequence shown here is derived from an EMBL/GenBank/DDBJ whole genome shotgun (WGS) entry which is preliminary data.</text>
</comment>
<dbReference type="EMBL" id="JAHCMY010000001">
    <property type="protein sequence ID" value="MBS9522486.1"/>
    <property type="molecule type" value="Genomic_DNA"/>
</dbReference>
<dbReference type="InterPro" id="IPR013078">
    <property type="entry name" value="His_Pase_superF_clade-1"/>
</dbReference>
<dbReference type="GO" id="GO:0016791">
    <property type="term" value="F:phosphatase activity"/>
    <property type="evidence" value="ECO:0007669"/>
    <property type="project" value="TreeGrafter"/>
</dbReference>
<dbReference type="Gene3D" id="3.40.50.1240">
    <property type="entry name" value="Phosphoglycerate mutase-like"/>
    <property type="match status" value="1"/>
</dbReference>
<dbReference type="Proteomes" id="UP001319104">
    <property type="component" value="Unassembled WGS sequence"/>
</dbReference>
<keyword evidence="2" id="KW-1185">Reference proteome</keyword>
<reference evidence="1 2" key="1">
    <citation type="submission" date="2021-05" db="EMBL/GenBank/DDBJ databases">
        <authorList>
            <person name="Zhang Z.D."/>
            <person name="Osman G."/>
        </authorList>
    </citation>
    <scope>NUCLEOTIDE SEQUENCE [LARGE SCALE GENOMIC DNA]</scope>
    <source>
        <strain evidence="1 2">KCTC 32217</strain>
    </source>
</reference>
<name>A0AAP2G2Y4_9BACT</name>
<dbReference type="SMART" id="SM00855">
    <property type="entry name" value="PGAM"/>
    <property type="match status" value="1"/>
</dbReference>
<sequence>MLRKVLTLLVVFGLFAWLPAFGQAQDNERAIYIIRHGEKLADKDDPALSPEGEQRAERVKALLQDKDIRKVYSSDTKRTRSTIMPFADDKGLGIQLYDTKKHGELVAKLQEETDNVVVIGHSNTIHHLVNLLVGKEMMEELDESDYENIFVVYISDEGATRLDSKKFSDFEG</sequence>
<gene>
    <name evidence="1" type="ORF">KI659_00515</name>
</gene>
<accession>A0AAP2G2Y4</accession>
<protein>
    <submittedName>
        <fullName evidence="1">Histidine phosphatase family protein</fullName>
    </submittedName>
</protein>
<dbReference type="InterPro" id="IPR029033">
    <property type="entry name" value="His_PPase_superfam"/>
</dbReference>
<dbReference type="InterPro" id="IPR050275">
    <property type="entry name" value="PGM_Phosphatase"/>
</dbReference>
<evidence type="ECO:0000313" key="1">
    <source>
        <dbReference type="EMBL" id="MBS9522486.1"/>
    </source>
</evidence>
<dbReference type="SUPFAM" id="SSF53254">
    <property type="entry name" value="Phosphoglycerate mutase-like"/>
    <property type="match status" value="1"/>
</dbReference>
<dbReference type="CDD" id="cd07067">
    <property type="entry name" value="HP_PGM_like"/>
    <property type="match status" value="1"/>
</dbReference>